<accession>A0AAE3LKP4</accession>
<name>A0AAE3LKP4_9FIRM</name>
<dbReference type="Proteomes" id="UP001208131">
    <property type="component" value="Unassembled WGS sequence"/>
</dbReference>
<gene>
    <name evidence="3" type="ORF">OCV57_08385</name>
</gene>
<comment type="caution">
    <text evidence="3">The sequence shown here is derived from an EMBL/GenBank/DDBJ whole genome shotgun (WGS) entry which is preliminary data.</text>
</comment>
<keyword evidence="2" id="KW-0472">Membrane</keyword>
<dbReference type="RefSeq" id="WP_267301136.1">
    <property type="nucleotide sequence ID" value="NZ_JAOQJZ010000007.1"/>
</dbReference>
<feature type="compositionally biased region" description="Low complexity" evidence="1">
    <location>
        <begin position="222"/>
        <end position="257"/>
    </location>
</feature>
<evidence type="ECO:0000313" key="3">
    <source>
        <dbReference type="EMBL" id="MCU6705942.1"/>
    </source>
</evidence>
<dbReference type="EMBL" id="JAOQJZ010000007">
    <property type="protein sequence ID" value="MCU6705942.1"/>
    <property type="molecule type" value="Genomic_DNA"/>
</dbReference>
<keyword evidence="2" id="KW-0812">Transmembrane</keyword>
<evidence type="ECO:0000256" key="2">
    <source>
        <dbReference type="SAM" id="Phobius"/>
    </source>
</evidence>
<evidence type="ECO:0000256" key="1">
    <source>
        <dbReference type="SAM" id="MobiDB-lite"/>
    </source>
</evidence>
<feature type="region of interest" description="Disordered" evidence="1">
    <location>
        <begin position="123"/>
        <end position="257"/>
    </location>
</feature>
<organism evidence="3 4">
    <name type="scientific">Hominimerdicola aceti</name>
    <dbReference type="NCBI Taxonomy" id="2981726"/>
    <lineage>
        <taxon>Bacteria</taxon>
        <taxon>Bacillati</taxon>
        <taxon>Bacillota</taxon>
        <taxon>Clostridia</taxon>
        <taxon>Eubacteriales</taxon>
        <taxon>Oscillospiraceae</taxon>
        <taxon>Hominimerdicola</taxon>
    </lineage>
</organism>
<keyword evidence="4" id="KW-1185">Reference proteome</keyword>
<feature type="compositionally biased region" description="Basic and acidic residues" evidence="1">
    <location>
        <begin position="169"/>
        <end position="178"/>
    </location>
</feature>
<feature type="compositionally biased region" description="Polar residues" evidence="1">
    <location>
        <begin position="132"/>
        <end position="146"/>
    </location>
</feature>
<evidence type="ECO:0000313" key="4">
    <source>
        <dbReference type="Proteomes" id="UP001208131"/>
    </source>
</evidence>
<reference evidence="3 4" key="1">
    <citation type="journal article" date="2021" name="ISME Commun">
        <title>Automated analysis of genomic sequences facilitates high-throughput and comprehensive description of bacteria.</title>
        <authorList>
            <person name="Hitch T.C.A."/>
        </authorList>
    </citation>
    <scope>NUCLEOTIDE SEQUENCE [LARGE SCALE GENOMIC DNA]</scope>
    <source>
        <strain evidence="3 4">Sanger_31</strain>
    </source>
</reference>
<feature type="compositionally biased region" description="Low complexity" evidence="1">
    <location>
        <begin position="193"/>
        <end position="204"/>
    </location>
</feature>
<dbReference type="AlphaFoldDB" id="A0AAE3LKP4"/>
<sequence>MDKKTTRFNIVHGDDEYEIPEECEAAEEAAEELAKTNLEEHYSFINLLSIAVIMLFACIFFISVSGSDIVEDNNLSLTFKTFFSGDYTQALEDSYNNSIPFPDAMKAVEERISLIYGIGNKVTDPIKETPDNTDSNHNSFDHPTNNDSDDPDENVITTTAKPQDGEVTTTKKKEDKKKTTTTTAIDRPEETKSTTTTSTASTTTNNDKPYYTVTETEPIVQPGPTTTTTTTKATETTTQPPETTEPTTEQTEGPSDE</sequence>
<proteinExistence type="predicted"/>
<protein>
    <submittedName>
        <fullName evidence="3">Uncharacterized protein</fullName>
    </submittedName>
</protein>
<feature type="transmembrane region" description="Helical" evidence="2">
    <location>
        <begin position="44"/>
        <end position="64"/>
    </location>
</feature>
<keyword evidence="2" id="KW-1133">Transmembrane helix</keyword>